<reference evidence="3 4" key="2">
    <citation type="submission" date="2020-02" db="EMBL/GenBank/DDBJ databases">
        <title>Genome sequences of Thiorhodococcus mannitoliphagus and Thiorhodococcus minor, purple sulfur photosynthetic bacteria in the gammaproteobacterial family, Chromatiaceae.</title>
        <authorList>
            <person name="Aviles F.A."/>
            <person name="Meyer T.E."/>
            <person name="Kyndt J.A."/>
        </authorList>
    </citation>
    <scope>NUCLEOTIDE SEQUENCE [LARGE SCALE GENOMIC DNA]</scope>
    <source>
        <strain evidence="3 4">DSM 18266</strain>
    </source>
</reference>
<reference evidence="4" key="1">
    <citation type="journal article" date="2020" name="Microbiol. Resour. Announc.">
        <title>Draft Genome Sequences of Thiorhodococcus mannitoliphagus and Thiorhodococcus minor, Purple Sulfur Photosynthetic Bacteria in the Gammaproteobacterial Family Chromatiaceae.</title>
        <authorList>
            <person name="Aviles F.A."/>
            <person name="Meyer T.E."/>
            <person name="Kyndt J.A."/>
        </authorList>
    </citation>
    <scope>NUCLEOTIDE SEQUENCE [LARGE SCALE GENOMIC DNA]</scope>
    <source>
        <strain evidence="4">DSM 18266</strain>
    </source>
</reference>
<evidence type="ECO:0000313" key="3">
    <source>
        <dbReference type="EMBL" id="NEX21053.1"/>
    </source>
</evidence>
<feature type="region of interest" description="Disordered" evidence="1">
    <location>
        <begin position="65"/>
        <end position="191"/>
    </location>
</feature>
<comment type="caution">
    <text evidence="3">The sequence shown here is derived from an EMBL/GenBank/DDBJ whole genome shotgun (WGS) entry which is preliminary data.</text>
</comment>
<organism evidence="3 4">
    <name type="scientific">Thiorhodococcus mannitoliphagus</name>
    <dbReference type="NCBI Taxonomy" id="329406"/>
    <lineage>
        <taxon>Bacteria</taxon>
        <taxon>Pseudomonadati</taxon>
        <taxon>Pseudomonadota</taxon>
        <taxon>Gammaproteobacteria</taxon>
        <taxon>Chromatiales</taxon>
        <taxon>Chromatiaceae</taxon>
        <taxon>Thiorhodococcus</taxon>
    </lineage>
</organism>
<dbReference type="RefSeq" id="WP_164654158.1">
    <property type="nucleotide sequence ID" value="NZ_JAAIJR010000043.1"/>
</dbReference>
<dbReference type="EMBL" id="JAAIJR010000043">
    <property type="protein sequence ID" value="NEX21053.1"/>
    <property type="molecule type" value="Genomic_DNA"/>
</dbReference>
<feature type="compositionally biased region" description="Low complexity" evidence="1">
    <location>
        <begin position="157"/>
        <end position="191"/>
    </location>
</feature>
<gene>
    <name evidence="3" type="ORF">G3480_12140</name>
</gene>
<accession>A0A6P1DV23</accession>
<keyword evidence="2" id="KW-1133">Transmembrane helix</keyword>
<protein>
    <submittedName>
        <fullName evidence="3">Uncharacterized protein</fullName>
    </submittedName>
</protein>
<feature type="transmembrane region" description="Helical" evidence="2">
    <location>
        <begin position="20"/>
        <end position="40"/>
    </location>
</feature>
<keyword evidence="4" id="KW-1185">Reference proteome</keyword>
<sequence length="191" mass="19704">MKAVDSIAPRAARDLGRAPVWLVGLAVAAGALYVATHGALNTGAEQAADVSARLKPIGQVALAPATPSQKAADPAAETQTQNTKAASESTTSETQPVSEPHPSDSAKTALTTTQPQAPAAEMASNAEGSEPAPGAVSAPPAETEQPLAPVQGPRYWYPQPAYQQAYPAQPHPYGRAYPSYPAQPAAPSYWR</sequence>
<feature type="compositionally biased region" description="Low complexity" evidence="1">
    <location>
        <begin position="85"/>
        <end position="94"/>
    </location>
</feature>
<dbReference type="AlphaFoldDB" id="A0A6P1DV23"/>
<keyword evidence="2" id="KW-0812">Transmembrane</keyword>
<name>A0A6P1DV23_9GAMM</name>
<dbReference type="Proteomes" id="UP000471640">
    <property type="component" value="Unassembled WGS sequence"/>
</dbReference>
<evidence type="ECO:0000256" key="2">
    <source>
        <dbReference type="SAM" id="Phobius"/>
    </source>
</evidence>
<feature type="compositionally biased region" description="Low complexity" evidence="1">
    <location>
        <begin position="108"/>
        <end position="120"/>
    </location>
</feature>
<evidence type="ECO:0000313" key="4">
    <source>
        <dbReference type="Proteomes" id="UP000471640"/>
    </source>
</evidence>
<evidence type="ECO:0000256" key="1">
    <source>
        <dbReference type="SAM" id="MobiDB-lite"/>
    </source>
</evidence>
<keyword evidence="2" id="KW-0472">Membrane</keyword>
<proteinExistence type="predicted"/>